<dbReference type="Proteomes" id="UP001239111">
    <property type="component" value="Chromosome 2"/>
</dbReference>
<keyword evidence="2" id="KW-1185">Reference proteome</keyword>
<sequence>MSKREFSSYSKRHRVRLKKIHRLDGKQLRKENPVLAHSRGIWIGAKKPIPNLFLEVFRDSLKRLYRGVYFKTDTGEHVKCRSQIICGTCDLGAKCLFLNLKQHNGFHGCHTCKIRGEPNPYTPNTRVYPYVENLQLRTSQETVEFAKELQEKKKVDKEITDIFGVKGPSILAEIVHDYINTTTIDIMHLYINIMKRLMAICLPILKKFMPAVYFQHHILLVYGLTMLNMSSISEQMMGNAGSALNDYVKIFETLYGIEHMTMCIHLLLHLVDAVRKFGPLFVTSCFPFENLNGILKSFVHGSKYPELQIHASLSLMFNLTDLKASNLIKNEHVLSFCDRVEKRSQMRRKLTKISDKTYVLGSWYKKKHLTELKFILRRVVNNSSQLHFFRRLFMSGTTYETRSYSKNKKKNSSCCIYSVNGTDHIGMIKNFVRVCDCNSKFPKDCESNISCKSYALVSRCRSKNVFSYKRDQFIPTIFESEECNPDSPDVISLGKINHVCFTLDFSDNDVMYAVKPCNFQEVE</sequence>
<name>A0ACC2P6Z5_9HYME</name>
<proteinExistence type="predicted"/>
<comment type="caution">
    <text evidence="1">The sequence shown here is derived from an EMBL/GenBank/DDBJ whole genome shotgun (WGS) entry which is preliminary data.</text>
</comment>
<reference evidence="1" key="1">
    <citation type="submission" date="2023-04" db="EMBL/GenBank/DDBJ databases">
        <title>A chromosome-level genome assembly of the parasitoid wasp Eretmocerus hayati.</title>
        <authorList>
            <person name="Zhong Y."/>
            <person name="Liu S."/>
            <person name="Liu Y."/>
        </authorList>
    </citation>
    <scope>NUCLEOTIDE SEQUENCE</scope>
    <source>
        <strain evidence="1">ZJU_SS_LIU_2023</strain>
    </source>
</reference>
<evidence type="ECO:0000313" key="2">
    <source>
        <dbReference type="Proteomes" id="UP001239111"/>
    </source>
</evidence>
<protein>
    <submittedName>
        <fullName evidence="1">Uncharacterized protein</fullName>
    </submittedName>
</protein>
<gene>
    <name evidence="1" type="ORF">QAD02_014836</name>
</gene>
<accession>A0ACC2P6Z5</accession>
<evidence type="ECO:0000313" key="1">
    <source>
        <dbReference type="EMBL" id="KAJ8679049.1"/>
    </source>
</evidence>
<organism evidence="1 2">
    <name type="scientific">Eretmocerus hayati</name>
    <dbReference type="NCBI Taxonomy" id="131215"/>
    <lineage>
        <taxon>Eukaryota</taxon>
        <taxon>Metazoa</taxon>
        <taxon>Ecdysozoa</taxon>
        <taxon>Arthropoda</taxon>
        <taxon>Hexapoda</taxon>
        <taxon>Insecta</taxon>
        <taxon>Pterygota</taxon>
        <taxon>Neoptera</taxon>
        <taxon>Endopterygota</taxon>
        <taxon>Hymenoptera</taxon>
        <taxon>Apocrita</taxon>
        <taxon>Proctotrupomorpha</taxon>
        <taxon>Chalcidoidea</taxon>
        <taxon>Aphelinidae</taxon>
        <taxon>Aphelininae</taxon>
        <taxon>Eretmocerus</taxon>
    </lineage>
</organism>
<dbReference type="EMBL" id="CM056742">
    <property type="protein sequence ID" value="KAJ8679049.1"/>
    <property type="molecule type" value="Genomic_DNA"/>
</dbReference>